<organism evidence="2 3">
    <name type="scientific">Trichinella nelsoni</name>
    <dbReference type="NCBI Taxonomy" id="6336"/>
    <lineage>
        <taxon>Eukaryota</taxon>
        <taxon>Metazoa</taxon>
        <taxon>Ecdysozoa</taxon>
        <taxon>Nematoda</taxon>
        <taxon>Enoplea</taxon>
        <taxon>Dorylaimia</taxon>
        <taxon>Trichinellida</taxon>
        <taxon>Trichinellidae</taxon>
        <taxon>Trichinella</taxon>
    </lineage>
</organism>
<evidence type="ECO:0000313" key="2">
    <source>
        <dbReference type="EMBL" id="KRX15338.1"/>
    </source>
</evidence>
<protein>
    <recommendedName>
        <fullName evidence="4">Secreted protein</fullName>
    </recommendedName>
</protein>
<dbReference type="Proteomes" id="UP000054630">
    <property type="component" value="Unassembled WGS sequence"/>
</dbReference>
<gene>
    <name evidence="2" type="ORF">T07_9280</name>
</gene>
<feature type="signal peptide" evidence="1">
    <location>
        <begin position="1"/>
        <end position="24"/>
    </location>
</feature>
<keyword evidence="1" id="KW-0732">Signal</keyword>
<dbReference type="AlphaFoldDB" id="A0A0V0RLY2"/>
<proteinExistence type="predicted"/>
<dbReference type="EMBL" id="JYDL01000134">
    <property type="protein sequence ID" value="KRX15338.1"/>
    <property type="molecule type" value="Genomic_DNA"/>
</dbReference>
<evidence type="ECO:0000313" key="3">
    <source>
        <dbReference type="Proteomes" id="UP000054630"/>
    </source>
</evidence>
<accession>A0A0V0RLY2</accession>
<evidence type="ECO:0000256" key="1">
    <source>
        <dbReference type="SAM" id="SignalP"/>
    </source>
</evidence>
<comment type="caution">
    <text evidence="2">The sequence shown here is derived from an EMBL/GenBank/DDBJ whole genome shotgun (WGS) entry which is preliminary data.</text>
</comment>
<evidence type="ECO:0008006" key="4">
    <source>
        <dbReference type="Google" id="ProtNLM"/>
    </source>
</evidence>
<sequence length="76" mass="8810">MIIYCDSIVFFFFILCLVAQRGKHTSVSSGTRVTSERNRLLQNSALTFIITFMQQHATPHPGKYKMTFDFKYLIIS</sequence>
<feature type="chain" id="PRO_5006867897" description="Secreted protein" evidence="1">
    <location>
        <begin position="25"/>
        <end position="76"/>
    </location>
</feature>
<keyword evidence="3" id="KW-1185">Reference proteome</keyword>
<reference evidence="2 3" key="1">
    <citation type="submission" date="2015-01" db="EMBL/GenBank/DDBJ databases">
        <title>Evolution of Trichinella species and genotypes.</title>
        <authorList>
            <person name="Korhonen P.K."/>
            <person name="Edoardo P."/>
            <person name="Giuseppe L.R."/>
            <person name="Gasser R.B."/>
        </authorList>
    </citation>
    <scope>NUCLEOTIDE SEQUENCE [LARGE SCALE GENOMIC DNA]</scope>
    <source>
        <strain evidence="2">ISS37</strain>
    </source>
</reference>
<name>A0A0V0RLY2_9BILA</name>